<evidence type="ECO:0000313" key="8">
    <source>
        <dbReference type="EnsemblPlants" id="TraesCS7B02G445400.2"/>
    </source>
</evidence>
<dbReference type="Pfam" id="PF11961">
    <property type="entry name" value="DUF3475"/>
    <property type="match status" value="1"/>
</dbReference>
<keyword evidence="4 5" id="KW-0067">ATP-binding</keyword>
<keyword evidence="3" id="KW-0418">Kinase</keyword>
<keyword evidence="2 5" id="KW-0547">Nucleotide-binding</keyword>
<dbReference type="SMART" id="SM00220">
    <property type="entry name" value="S_TKc"/>
    <property type="match status" value="1"/>
</dbReference>
<protein>
    <recommendedName>
        <fullName evidence="7">Protein kinase domain-containing protein</fullName>
    </recommendedName>
</protein>
<dbReference type="GO" id="GO:0005524">
    <property type="term" value="F:ATP binding"/>
    <property type="evidence" value="ECO:0007669"/>
    <property type="project" value="UniProtKB-UniRule"/>
</dbReference>
<dbReference type="PROSITE" id="PS50011">
    <property type="entry name" value="PROTEIN_KINASE_DOM"/>
    <property type="match status" value="1"/>
</dbReference>
<feature type="binding site" evidence="5">
    <location>
        <position position="75"/>
    </location>
    <ligand>
        <name>ATP</name>
        <dbReference type="ChEBI" id="CHEBI:30616"/>
    </ligand>
</feature>
<feature type="compositionally biased region" description="Polar residues" evidence="6">
    <location>
        <begin position="19"/>
        <end position="30"/>
    </location>
</feature>
<sequence length="517" mass="58363">MDKMLRKLGWSAARRRQQGESSRGNNTHTVSPRPLTFHLLEEITNGFSENRKLGTGAYGTVYKGEHKDGEKIAVKMLHDILGLDNEQFEKEYFNLADLDHKNIVRLVGYCYETRRECVPYDGRMVFADITKRALCFEYMRNGGLDKCLSDETSGHDWCTRYSIIKGICEGLKYLHEELEYPMYHLDLKPANILLDEKLMPKIADFGLSRFFRGEQSQITKSAIGTHGYVPPEYIDASVLSIKFDIFSLGVVIIKIMTGPMGYFRSAEMSAKQFIELVRTNWRKRLRAASVYPLESYSEQVKRCTEIAVSCVEADRSKRPSIGEIVNKLNETETIIRNEVLEPGAFIGRANIAGLEKAVAVLDTLGSGRASSNHRSGFLYGGKNQGNKVNVLAFEVGNTIAKASSLWRSCSDESIKELKEEILHSDGVQILISSNSSELLHIATIDKREDLAIFLREVIRFGDLCTNPIWHNLGRYFEKSTKDYMPQDHSKEHIGATFQQLISLAQNTSVCSTPSVPK</sequence>
<dbReference type="GO" id="GO:0004672">
    <property type="term" value="F:protein kinase activity"/>
    <property type="evidence" value="ECO:0007669"/>
    <property type="project" value="InterPro"/>
</dbReference>
<keyword evidence="1" id="KW-0808">Transferase</keyword>
<reference evidence="8" key="2">
    <citation type="submission" date="2018-10" db="UniProtKB">
        <authorList>
            <consortium name="EnsemblPlants"/>
        </authorList>
    </citation>
    <scope>IDENTIFICATION</scope>
</reference>
<evidence type="ECO:0000256" key="3">
    <source>
        <dbReference type="ARBA" id="ARBA00022777"/>
    </source>
</evidence>
<dbReference type="AlphaFoldDB" id="A0A3B6SKU6"/>
<keyword evidence="9" id="KW-1185">Reference proteome</keyword>
<evidence type="ECO:0000256" key="2">
    <source>
        <dbReference type="ARBA" id="ARBA00022741"/>
    </source>
</evidence>
<dbReference type="PANTHER" id="PTHR45707:SF76">
    <property type="entry name" value="PROTEIN KINASE DOMAIN-CONTAINING PROTEIN"/>
    <property type="match status" value="1"/>
</dbReference>
<dbReference type="PROSITE" id="PS00108">
    <property type="entry name" value="PROTEIN_KINASE_ST"/>
    <property type="match status" value="1"/>
</dbReference>
<dbReference type="InterPro" id="IPR017441">
    <property type="entry name" value="Protein_kinase_ATP_BS"/>
</dbReference>
<dbReference type="FunFam" id="1.10.510.10:FF:000625">
    <property type="entry name" value="Cysteine-rich receptor-like protein kinase 6"/>
    <property type="match status" value="1"/>
</dbReference>
<dbReference type="SUPFAM" id="SSF56112">
    <property type="entry name" value="Protein kinase-like (PK-like)"/>
    <property type="match status" value="1"/>
</dbReference>
<dbReference type="Pfam" id="PF00069">
    <property type="entry name" value="Pkinase"/>
    <property type="match status" value="1"/>
</dbReference>
<dbReference type="Gramene" id="TraesCS7B03G1202300.2">
    <property type="protein sequence ID" value="TraesCS7B03G1202300.2.CDS"/>
    <property type="gene ID" value="TraesCS7B03G1202300"/>
</dbReference>
<dbReference type="FunFam" id="3.30.200.20:FF:000465">
    <property type="entry name" value="Cysteine-rich receptor-like protein kinase 6"/>
    <property type="match status" value="1"/>
</dbReference>
<dbReference type="OrthoDB" id="686240at2759"/>
<dbReference type="InterPro" id="IPR008271">
    <property type="entry name" value="Ser/Thr_kinase_AS"/>
</dbReference>
<dbReference type="PaxDb" id="4565-Traes_7BL_2D6DB297B.2"/>
<accession>A0A3B6SKU6</accession>
<dbReference type="STRING" id="4565.A0A3B6SKU6"/>
<dbReference type="Gene3D" id="3.30.200.20">
    <property type="entry name" value="Phosphorylase Kinase, domain 1"/>
    <property type="match status" value="1"/>
</dbReference>
<organism evidence="8">
    <name type="scientific">Triticum aestivum</name>
    <name type="common">Wheat</name>
    <dbReference type="NCBI Taxonomy" id="4565"/>
    <lineage>
        <taxon>Eukaryota</taxon>
        <taxon>Viridiplantae</taxon>
        <taxon>Streptophyta</taxon>
        <taxon>Embryophyta</taxon>
        <taxon>Tracheophyta</taxon>
        <taxon>Spermatophyta</taxon>
        <taxon>Magnoliopsida</taxon>
        <taxon>Liliopsida</taxon>
        <taxon>Poales</taxon>
        <taxon>Poaceae</taxon>
        <taxon>BOP clade</taxon>
        <taxon>Pooideae</taxon>
        <taxon>Triticodae</taxon>
        <taxon>Triticeae</taxon>
        <taxon>Triticinae</taxon>
        <taxon>Triticum</taxon>
    </lineage>
</organism>
<reference evidence="8" key="1">
    <citation type="submission" date="2018-08" db="EMBL/GenBank/DDBJ databases">
        <authorList>
            <person name="Rossello M."/>
        </authorList>
    </citation>
    <scope>NUCLEOTIDE SEQUENCE [LARGE SCALE GENOMIC DNA]</scope>
    <source>
        <strain evidence="8">cv. Chinese Spring</strain>
    </source>
</reference>
<dbReference type="Proteomes" id="UP000019116">
    <property type="component" value="Chromosome 7B"/>
</dbReference>
<dbReference type="PROSITE" id="PS00107">
    <property type="entry name" value="PROTEIN_KINASE_ATP"/>
    <property type="match status" value="1"/>
</dbReference>
<dbReference type="PANTHER" id="PTHR45707">
    <property type="entry name" value="C2 CALCIUM/LIPID-BINDING PLANT PHOSPHORIBOSYLTRANSFERASE FAMILY PROTEIN"/>
    <property type="match status" value="1"/>
</dbReference>
<name>A0A3B6SKU6_WHEAT</name>
<dbReference type="InterPro" id="IPR000719">
    <property type="entry name" value="Prot_kinase_dom"/>
</dbReference>
<dbReference type="Gene3D" id="1.10.510.10">
    <property type="entry name" value="Transferase(Phosphotransferase) domain 1"/>
    <property type="match status" value="1"/>
</dbReference>
<dbReference type="SMR" id="A0A3B6SKU6"/>
<feature type="region of interest" description="Disordered" evidence="6">
    <location>
        <begin position="11"/>
        <end position="32"/>
    </location>
</feature>
<dbReference type="InterPro" id="IPR011009">
    <property type="entry name" value="Kinase-like_dom_sf"/>
</dbReference>
<evidence type="ECO:0000256" key="1">
    <source>
        <dbReference type="ARBA" id="ARBA00022679"/>
    </source>
</evidence>
<evidence type="ECO:0000259" key="7">
    <source>
        <dbReference type="PROSITE" id="PS50011"/>
    </source>
</evidence>
<evidence type="ECO:0000313" key="9">
    <source>
        <dbReference type="Proteomes" id="UP000019116"/>
    </source>
</evidence>
<dbReference type="GO" id="GO:0045927">
    <property type="term" value="P:positive regulation of growth"/>
    <property type="evidence" value="ECO:0007669"/>
    <property type="project" value="InterPro"/>
</dbReference>
<evidence type="ECO:0000256" key="4">
    <source>
        <dbReference type="ARBA" id="ARBA00022840"/>
    </source>
</evidence>
<dbReference type="EnsemblPlants" id="TraesCS7B02G445400.2">
    <property type="protein sequence ID" value="TraesCS7B02G445400.2"/>
    <property type="gene ID" value="TraesCS7B02G445400"/>
</dbReference>
<dbReference type="InterPro" id="IPR021864">
    <property type="entry name" value="DUF3475"/>
</dbReference>
<feature type="domain" description="Protein kinase" evidence="7">
    <location>
        <begin position="47"/>
        <end position="334"/>
    </location>
</feature>
<evidence type="ECO:0000256" key="6">
    <source>
        <dbReference type="SAM" id="MobiDB-lite"/>
    </source>
</evidence>
<proteinExistence type="predicted"/>
<evidence type="ECO:0000256" key="5">
    <source>
        <dbReference type="PROSITE-ProRule" id="PRU10141"/>
    </source>
</evidence>
<dbReference type="Gramene" id="TraesCS7B02G445400.2">
    <property type="protein sequence ID" value="TraesCS7B02G445400.2"/>
    <property type="gene ID" value="TraesCS7B02G445400"/>
</dbReference>